<dbReference type="PANTHER" id="PTHR46564:SF1">
    <property type="entry name" value="TRANSPOSASE"/>
    <property type="match status" value="1"/>
</dbReference>
<evidence type="ECO:0000259" key="1">
    <source>
        <dbReference type="Pfam" id="PF13358"/>
    </source>
</evidence>
<dbReference type="PANTHER" id="PTHR46564">
    <property type="entry name" value="TRANSPOSASE"/>
    <property type="match status" value="1"/>
</dbReference>
<gene>
    <name evidence="2" type="ORF">MELLADRAFT_55493</name>
</gene>
<dbReference type="HOGENOM" id="CLU_056788_1_0_1"/>
<dbReference type="InterPro" id="IPR038717">
    <property type="entry name" value="Tc1-like_DDE_dom"/>
</dbReference>
<keyword evidence="3" id="KW-1185">Reference proteome</keyword>
<feature type="domain" description="Tc1-like transposase DDE" evidence="1">
    <location>
        <begin position="151"/>
        <end position="223"/>
    </location>
</feature>
<proteinExistence type="predicted"/>
<dbReference type="EMBL" id="GL883099">
    <property type="protein sequence ID" value="EGG08918.1"/>
    <property type="molecule type" value="Genomic_DNA"/>
</dbReference>
<evidence type="ECO:0000313" key="3">
    <source>
        <dbReference type="Proteomes" id="UP000001072"/>
    </source>
</evidence>
<dbReference type="Pfam" id="PF13358">
    <property type="entry name" value="DDE_3"/>
    <property type="match status" value="1"/>
</dbReference>
<reference evidence="3" key="1">
    <citation type="journal article" date="2011" name="Proc. Natl. Acad. Sci. U.S.A.">
        <title>Obligate biotrophy features unraveled by the genomic analysis of rust fungi.</title>
        <authorList>
            <person name="Duplessis S."/>
            <person name="Cuomo C.A."/>
            <person name="Lin Y.-C."/>
            <person name="Aerts A."/>
            <person name="Tisserant E."/>
            <person name="Veneault-Fourrey C."/>
            <person name="Joly D.L."/>
            <person name="Hacquard S."/>
            <person name="Amselem J."/>
            <person name="Cantarel B.L."/>
            <person name="Chiu R."/>
            <person name="Coutinho P.M."/>
            <person name="Feau N."/>
            <person name="Field M."/>
            <person name="Frey P."/>
            <person name="Gelhaye E."/>
            <person name="Goldberg J."/>
            <person name="Grabherr M.G."/>
            <person name="Kodira C.D."/>
            <person name="Kohler A."/>
            <person name="Kuees U."/>
            <person name="Lindquist E.A."/>
            <person name="Lucas S.M."/>
            <person name="Mago R."/>
            <person name="Mauceli E."/>
            <person name="Morin E."/>
            <person name="Murat C."/>
            <person name="Pangilinan J.L."/>
            <person name="Park R."/>
            <person name="Pearson M."/>
            <person name="Quesneville H."/>
            <person name="Rouhier N."/>
            <person name="Sakthikumar S."/>
            <person name="Salamov A.A."/>
            <person name="Schmutz J."/>
            <person name="Selles B."/>
            <person name="Shapiro H."/>
            <person name="Tanguay P."/>
            <person name="Tuskan G.A."/>
            <person name="Henrissat B."/>
            <person name="Van de Peer Y."/>
            <person name="Rouze P."/>
            <person name="Ellis J.G."/>
            <person name="Dodds P.N."/>
            <person name="Schein J.E."/>
            <person name="Zhong S."/>
            <person name="Hamelin R.C."/>
            <person name="Grigoriev I.V."/>
            <person name="Szabo L.J."/>
            <person name="Martin F."/>
        </authorList>
    </citation>
    <scope>NUCLEOTIDE SEQUENCE [LARGE SCALE GENOMIC DNA]</scope>
    <source>
        <strain evidence="3">98AG31 / pathotype 3-4-7</strain>
    </source>
</reference>
<evidence type="ECO:0000313" key="2">
    <source>
        <dbReference type="EMBL" id="EGG08918.1"/>
    </source>
</evidence>
<dbReference type="STRING" id="747676.F4RFJ6"/>
<dbReference type="RefSeq" id="XP_007407892.1">
    <property type="nucleotide sequence ID" value="XM_007407830.1"/>
</dbReference>
<dbReference type="KEGG" id="mlr:MELLADRAFT_55493"/>
<organism evidence="3">
    <name type="scientific">Melampsora larici-populina (strain 98AG31 / pathotype 3-4-7)</name>
    <name type="common">Poplar leaf rust fungus</name>
    <dbReference type="NCBI Taxonomy" id="747676"/>
    <lineage>
        <taxon>Eukaryota</taxon>
        <taxon>Fungi</taxon>
        <taxon>Dikarya</taxon>
        <taxon>Basidiomycota</taxon>
        <taxon>Pucciniomycotina</taxon>
        <taxon>Pucciniomycetes</taxon>
        <taxon>Pucciniales</taxon>
        <taxon>Melampsoraceae</taxon>
        <taxon>Melampsora</taxon>
    </lineage>
</organism>
<sequence length="232" mass="26488">MGFVAYSPQLKVIAIHKLVSGQSPQSINEELLTTISDKSFVQWNALYTHTHAVIRNPATYDRRGRPTLYSDEDREFMVELINNDPCLFLDEIQEAMYDHTDLLACRQTIANDLKERLFLTVHKVAKVDPNQSSVLQARFSAAIAHIPSEYLVFLDETGLKLPDVQHNHLRSKKGKRPKALKRSRHGSHYSILAAICEMGLLAVNAKLNAYRRNEFEAFLKHVLLPVMHPYPN</sequence>
<dbReference type="OrthoDB" id="2506496at2759"/>
<dbReference type="VEuPathDB" id="FungiDB:MELLADRAFT_55493"/>
<name>F4RFJ6_MELLP</name>
<accession>F4RFJ6</accession>
<dbReference type="Proteomes" id="UP000001072">
    <property type="component" value="Unassembled WGS sequence"/>
</dbReference>
<dbReference type="GeneID" id="18928980"/>
<dbReference type="InParanoid" id="F4RFJ6"/>
<protein>
    <recommendedName>
        <fullName evidence="1">Tc1-like transposase DDE domain-containing protein</fullName>
    </recommendedName>
</protein>
<dbReference type="AlphaFoldDB" id="F4RFJ6"/>